<reference evidence="5 6" key="1">
    <citation type="journal article" date="2014" name="BMC Genomics">
        <title>Genome based analysis of type-I polyketide synthase and nonribosomal peptide synthetase gene clusters in seven strains of five representative Nocardia species.</title>
        <authorList>
            <person name="Komaki H."/>
            <person name="Ichikawa N."/>
            <person name="Hosoyama A."/>
            <person name="Takahashi-Nakaguchi A."/>
            <person name="Matsuzawa T."/>
            <person name="Suzuki K."/>
            <person name="Fujita N."/>
            <person name="Gonoi T."/>
        </authorList>
    </citation>
    <scope>NUCLEOTIDE SEQUENCE [LARGE SCALE GENOMIC DNA]</scope>
    <source>
        <strain evidence="5 6">NBRC 15531</strain>
    </source>
</reference>
<dbReference type="InterPro" id="IPR009057">
    <property type="entry name" value="Homeodomain-like_sf"/>
</dbReference>
<evidence type="ECO:0000313" key="6">
    <source>
        <dbReference type="Proteomes" id="UP000017048"/>
    </source>
</evidence>
<dbReference type="STRING" id="1824.SAMN05444423_11249"/>
<accession>U5EE11</accession>
<dbReference type="GeneID" id="91514775"/>
<comment type="caution">
    <text evidence="5">The sequence shown here is derived from an EMBL/GenBank/DDBJ whole genome shotgun (WGS) entry which is preliminary data.</text>
</comment>
<dbReference type="Proteomes" id="UP000017048">
    <property type="component" value="Unassembled WGS sequence"/>
</dbReference>
<dbReference type="PRINTS" id="PR00455">
    <property type="entry name" value="HTHTETR"/>
</dbReference>
<gene>
    <name evidence="5" type="ORF">NCAST_25_00580</name>
</gene>
<keyword evidence="1 2" id="KW-0238">DNA-binding</keyword>
<dbReference type="Pfam" id="PF00440">
    <property type="entry name" value="TetR_N"/>
    <property type="match status" value="1"/>
</dbReference>
<dbReference type="AlphaFoldDB" id="U5EE11"/>
<dbReference type="eggNOG" id="COG1309">
    <property type="taxonomic scope" value="Bacteria"/>
</dbReference>
<proteinExistence type="predicted"/>
<dbReference type="EMBL" id="BAFO02000025">
    <property type="protein sequence ID" value="GAD84638.1"/>
    <property type="molecule type" value="Genomic_DNA"/>
</dbReference>
<organism evidence="5 6">
    <name type="scientific">Nocardia asteroides NBRC 15531</name>
    <dbReference type="NCBI Taxonomy" id="1110697"/>
    <lineage>
        <taxon>Bacteria</taxon>
        <taxon>Bacillati</taxon>
        <taxon>Actinomycetota</taxon>
        <taxon>Actinomycetes</taxon>
        <taxon>Mycobacteriales</taxon>
        <taxon>Nocardiaceae</taxon>
        <taxon>Nocardia</taxon>
    </lineage>
</organism>
<feature type="DNA-binding region" description="H-T-H motif" evidence="2">
    <location>
        <begin position="48"/>
        <end position="67"/>
    </location>
</feature>
<dbReference type="PANTHER" id="PTHR30055:SF209">
    <property type="entry name" value="POSSIBLE TRANSCRIPTIONAL REGULATORY PROTEIN (PROBABLY TETR-FAMILY)"/>
    <property type="match status" value="1"/>
</dbReference>
<dbReference type="Gene3D" id="1.10.357.10">
    <property type="entry name" value="Tetracycline Repressor, domain 2"/>
    <property type="match status" value="1"/>
</dbReference>
<evidence type="ECO:0000256" key="2">
    <source>
        <dbReference type="PROSITE-ProRule" id="PRU00335"/>
    </source>
</evidence>
<dbReference type="OrthoDB" id="4542210at2"/>
<name>U5EE11_NOCAS</name>
<keyword evidence="6" id="KW-1185">Reference proteome</keyword>
<dbReference type="GO" id="GO:0003700">
    <property type="term" value="F:DNA-binding transcription factor activity"/>
    <property type="evidence" value="ECO:0007669"/>
    <property type="project" value="TreeGrafter"/>
</dbReference>
<dbReference type="InterPro" id="IPR050109">
    <property type="entry name" value="HTH-type_TetR-like_transc_reg"/>
</dbReference>
<dbReference type="GO" id="GO:0000976">
    <property type="term" value="F:transcription cis-regulatory region binding"/>
    <property type="evidence" value="ECO:0007669"/>
    <property type="project" value="TreeGrafter"/>
</dbReference>
<dbReference type="SUPFAM" id="SSF46689">
    <property type="entry name" value="Homeodomain-like"/>
    <property type="match status" value="1"/>
</dbReference>
<evidence type="ECO:0000256" key="3">
    <source>
        <dbReference type="SAM" id="MobiDB-lite"/>
    </source>
</evidence>
<feature type="region of interest" description="Disordered" evidence="3">
    <location>
        <begin position="1"/>
        <end position="24"/>
    </location>
</feature>
<feature type="domain" description="HTH tetR-type" evidence="4">
    <location>
        <begin position="25"/>
        <end position="85"/>
    </location>
</feature>
<dbReference type="PROSITE" id="PS50977">
    <property type="entry name" value="HTH_TETR_2"/>
    <property type="match status" value="1"/>
</dbReference>
<sequence length="209" mass="22179">MEPRSDLLTGTALDAPRPAERTDAARNRAKVLAAAAELFATRDPRTVTMDDIAKAAGVGRGTLYRRYPDRTAIAEALLDEHERALQEQLLRGEPPLGPGAAPADRLAAFYGAMVELLTAHAHLVLGAETGGARFATGAYGFWFAHVRALLVDAAVPQPDSLVDVVLAPLAAEIYLRQRERGLAPEQITDGLAVLAHRLLGGPESVGPHG</sequence>
<dbReference type="PANTHER" id="PTHR30055">
    <property type="entry name" value="HTH-TYPE TRANSCRIPTIONAL REGULATOR RUTR"/>
    <property type="match status" value="1"/>
</dbReference>
<dbReference type="InterPro" id="IPR001647">
    <property type="entry name" value="HTH_TetR"/>
</dbReference>
<dbReference type="RefSeq" id="WP_019044670.1">
    <property type="nucleotide sequence ID" value="NZ_BAFO02000025.1"/>
</dbReference>
<evidence type="ECO:0000259" key="4">
    <source>
        <dbReference type="PROSITE" id="PS50977"/>
    </source>
</evidence>
<protein>
    <submittedName>
        <fullName evidence="5">TetR family transcriptional regulator</fullName>
    </submittedName>
</protein>
<evidence type="ECO:0000256" key="1">
    <source>
        <dbReference type="ARBA" id="ARBA00023125"/>
    </source>
</evidence>
<evidence type="ECO:0000313" key="5">
    <source>
        <dbReference type="EMBL" id="GAD84638.1"/>
    </source>
</evidence>